<comment type="caution">
    <text evidence="20">The sequence shown here is derived from an EMBL/GenBank/DDBJ whole genome shotgun (WGS) entry which is preliminary data.</text>
</comment>
<reference evidence="20 21" key="1">
    <citation type="submission" date="2022-05" db="EMBL/GenBank/DDBJ databases">
        <authorList>
            <consortium name="Genoscope - CEA"/>
            <person name="William W."/>
        </authorList>
    </citation>
    <scope>NUCLEOTIDE SEQUENCE [LARGE SCALE GENOMIC DNA]</scope>
</reference>
<feature type="transmembrane region" description="Helical" evidence="14">
    <location>
        <begin position="2765"/>
        <end position="2783"/>
    </location>
</feature>
<evidence type="ECO:0000256" key="4">
    <source>
        <dbReference type="ARBA" id="ARBA00022475"/>
    </source>
</evidence>
<keyword evidence="4" id="KW-1003">Cell membrane</keyword>
<dbReference type="PROSITE" id="PS50221">
    <property type="entry name" value="GAIN_B"/>
    <property type="match status" value="1"/>
</dbReference>
<dbReference type="SMART" id="SM00308">
    <property type="entry name" value="LH2"/>
    <property type="match status" value="1"/>
</dbReference>
<dbReference type="Pfam" id="PF02010">
    <property type="entry name" value="REJ"/>
    <property type="match status" value="1"/>
</dbReference>
<dbReference type="SMART" id="SM00089">
    <property type="entry name" value="PKD"/>
    <property type="match status" value="4"/>
</dbReference>
<dbReference type="Pfam" id="PF13385">
    <property type="entry name" value="Laminin_G_3"/>
    <property type="match status" value="1"/>
</dbReference>
<evidence type="ECO:0000259" key="18">
    <source>
        <dbReference type="PROSITE" id="PS50221"/>
    </source>
</evidence>
<dbReference type="Proteomes" id="UP001159427">
    <property type="component" value="Unassembled WGS sequence"/>
</dbReference>
<dbReference type="PROSITE" id="PS51111">
    <property type="entry name" value="REJ"/>
    <property type="match status" value="1"/>
</dbReference>
<evidence type="ECO:0000256" key="1">
    <source>
        <dbReference type="ARBA" id="ARBA00004138"/>
    </source>
</evidence>
<dbReference type="InterPro" id="IPR013122">
    <property type="entry name" value="PKD1_2_channel"/>
</dbReference>
<dbReference type="SUPFAM" id="SSF49723">
    <property type="entry name" value="Lipase/lipooxygenase domain (PLAT/LH2 domain)"/>
    <property type="match status" value="1"/>
</dbReference>
<dbReference type="Gene3D" id="2.60.40.10">
    <property type="entry name" value="Immunoglobulins"/>
    <property type="match status" value="1"/>
</dbReference>
<dbReference type="Gene3D" id="2.60.220.50">
    <property type="match status" value="1"/>
</dbReference>
<dbReference type="Pfam" id="PF00801">
    <property type="entry name" value="PKD"/>
    <property type="match status" value="2"/>
</dbReference>
<evidence type="ECO:0000256" key="9">
    <source>
        <dbReference type="ARBA" id="ARBA00023136"/>
    </source>
</evidence>
<evidence type="ECO:0000256" key="15">
    <source>
        <dbReference type="SAM" id="SignalP"/>
    </source>
</evidence>
<dbReference type="CDD" id="cd00146">
    <property type="entry name" value="PKD"/>
    <property type="match status" value="1"/>
</dbReference>
<evidence type="ECO:0000313" key="21">
    <source>
        <dbReference type="Proteomes" id="UP001159427"/>
    </source>
</evidence>
<evidence type="ECO:0000256" key="6">
    <source>
        <dbReference type="ARBA" id="ARBA00022737"/>
    </source>
</evidence>
<accession>A0ABN8LST1</accession>
<feature type="signal peptide" evidence="15">
    <location>
        <begin position="1"/>
        <end position="33"/>
    </location>
</feature>
<keyword evidence="11" id="KW-0966">Cell projection</keyword>
<feature type="transmembrane region" description="Helical" evidence="14">
    <location>
        <begin position="2913"/>
        <end position="2933"/>
    </location>
</feature>
<keyword evidence="8" id="KW-0969">Cilium</keyword>
<sequence length="3169" mass="357688">MGRKHEKHIGLLFSLAFVFQILLQVLTLQGAVCHRTRVLQYCNFTTKPAALFPFNEYYNTYQEIIQGSLHAHFSNTHFVPGIEGEPGGAVRLEGNQNSYIEIESNKQVQFEQSMTILLYINPTRNLPGPLVHYNAIGHGVQLWVQGNAGEKGELMARFNKRNLDTTTRLRAEVLNLGQWNFVGASYDHVTGYATLYHDGLVVQRRLIGKNLYLATRYEIRIGAVAISSLGSFNGEVACLQFYSKALEPREVFEGKDACKQVVPLLFLSLNLTSPVHVAEANETLLAVSAITNKNVTKPFFRFDFGDGTDVQESFLETAFHMYSYIGYYSLHVVAWTLCNTSILTGNANISVPKPVRILNNVSLHSNPTVFGETTQITLLVEQGTDFECLWRLGDTANKTTSSNFPGEIVLRHTYSASVTYTAIVTCKNRRSELSVSETVQVQKVIMGLTIIPIPPILFGTQFMVRWQINDGTGVLYKANFSEVTLEAVKSKNETHGHALVTQNEYKTPGIFYAHVAASNAVTKWISTSLKCAILREVSPFVPVLIHQSRDIEINETISVWLTEVNSGPNINASYMVSFGDNRKVVHTRETFVNHSYSYHGLYTVNITVANKVSRFNTSILIKVHKPVIMLEGAVIPNLIVKVNDHVNITMFITKGSDFSCHWQFGDGHELSQNLEDELFYFKDSNLSVKKFTNISICAKHVFEEVGIYEVNAACRNRWSEVRASGYTTVQKEITFFQVLPIKPVILGKTFVINMTADGTNVTFRVRFERKDLYIENHNFYHLCIVTSDIYKKAGQYNITVTAKNLVTPSFLYTQILYVEIPISNVNINVTYLKDNSHHVGYGSDMNIFEVGMPVVFNSTVGNGSSLDNRWSINNVKEHSTNQIIARTFNTPGIYTISVLVKNRVSQVAAGAVIAVQRRPCVSHGGLLKCSSPRVMGEIVTIQTNIKIIGTNSTLLIELDNSTSYCYGHVGGCNELEKGDLPKRVQYRGELEKDIILRKVFNSQGIYIINASLGNAVSRVSTSCEVEILARPCRKPKVKLKDAGDIPNDAKHFLRAEGIAIEADVDVFCPESKESKYEWEILQNDPRTGTFEYFHDFNSNKEVSLRELQLRRRALPLGLFKVRLKVGMVEEELKDFATVDDGYIRVVQSPLIAKITGGSEIRRGFGSKLSIDGLGSYDPDVGPGTIAGIEFTWFCRNTTESFPKIITEAINGVVNVSSEELTALPPNPDQGCYRDGQYLLSKTASLELTTSQMVQNETYVIEMVVTKGKRTSSATQKLEIGPENLPTLTIRCEVNCGSKMNPSDKLSLSTQCKGIGCVTQIMYSWSLFVLEGRENGETTWRRDNMTLPALKNATSSAYPNIVIKKYSFQGSRDYKLVITATLPDGNYGRAAYTFLTNAAPTGGTCDVEPRVGHVFSTRYWFWCWGWSDPDGPFHYEIVNAQQSEEFLLYYGREANTSLLLPLGNEDNNYTLEIDVRVFDRLGAATTVNLQIKSLPSLVKGTELLSQLSNLTSGQGSSLAASVKSGNSQEVALMIVSICSVLNHQTKLGYGGEAVHLAEKRKVRSSLILAITYERPTSQHSAKLISGSLYQATQVTREISLDAQGKAMVKRLINALDSLTTSLLRSKVSFEEASEFSTPRLTVNLKSFTVSDGGGEVRVGFANFKLPGGSNMFRKGMLGLTSVNQKVFSMTQNYYTYNNSSRDISSPVVSLSYQDKSNERPITVSNLNKLIEYFLPVRANLPESQVFNVSVREEVTWVYHKLVITSKDESVSIEITPFNCSHKLQIFVRENTKPTKEKYSWRKQTWKSSSGGRADTNYTGCFQEYGAYTLFLSNMELRETSYIIGVLYEGGKEGISTMNSNETLVMKYSIRVYKAKCLYWNQQQEAWMGDGCIVGPLTSSKQIHCLTNHLTTFGSGMLVAPNPLDFSKVFAGFKEAFQTGNVVVLFTILTLLVVYALLAVWAWRRDRLDYMQIGTTVVPSHHNGDYRYEIYFVTGSRNNSGTTANVGCEIFGKSGSSGPCYLIDARRLLFRRGDLNVFVLYLPSSLGAIRGLRVWHDNSGKNPAWFLKRAMLRDCQTGEKWFFLTARWLDVADEDAKVDVFLRPASEEDMVSFKKRLNRKIHEGICDNHLWFSVAYRPPRSQFTRLQRISCCLSLLFSFMVVTAMFYGSDPQPGDTSKNLEVGPIKVNLRTVIIAIESALVVLPVNLLIVALFRKSRRKEFNSSQPKENCCRQNVSQSPEQVDDTDSIRTDTDSLVGVVENKDQETDLHDIQCQIDDEVELHSEPDENSSKNHDKTDLKLQDESSGFFARIRAKFKGSGGSRSHCFPHWCIYLGWTLCILMTLTSAAFTLFYSMMWGKEQSNVWLTTMAISFVQDTLISQPLKVLIVSLVFAIAVASPSGQDDLEEISAAMGADQAVFDEQLRHEDWTQYNAPDKKLLKSLRTRELRRRHTIKLFTDFCVYVILLTMVIILSFQYRNPDSNKMIDGLRRIFLDPVHNSSYVRLNQVTKIDSIWAWTRKTLLPCLHPVLHDGSGESEPFIADRVSLLLGVVRIRQVRIQTGTCKVNKFFKGAISECNDFHSLMNEETKCYTEGWKNAREKPTETEKGKLFAFLSSQSTHVHTSWEHVNAFEAHHILPVIGTFSTYSGGGYVLNLNRSSEQSRLIVDRHERSSWLDKYTRAVHAEFVVYNPAINMLAAMSITFEIPPISGIFKSYEVFTVSMYSSLRKHPAARITGEVIGALTLVFMIYRVVLTLFHDKLRYFTDLAKVLDLVLVLTGVVIIFLKVLTEGFKKLATNQFKENTHQFLDFYQCGFYDELTDYAFALLNFIAIVRFAVFIQFLSCLTQILRTIARCFHELVACLFVFFCLMMAFSSMLKLAFNTDSEDFKDFSNSFQTSVSYMARMVRTSDDISSTYTIVRAFALFSCCLTLIFYYLTIIRSVFIVGHRQTLVDDRGRAKENSFESAILEIFVDKFQEMTGIEKKDKELEEEEDPKEVMLKAQRNYIDKSQFVRLQNLINEAYVEDVIDDFRIFEVMSLESQTSSMLLEHVDIEAEDDSLIKKQEMKLKRKEGKIYQENAGNDEITGISHVRFDLPSQEIDTTPPEETSADTDKIQPITQKEQEKLSILEKLVQEKMKTLQEQRRIAQNPRESRSVEHDIQMLAKLQQRIDATKR</sequence>
<evidence type="ECO:0000256" key="14">
    <source>
        <dbReference type="SAM" id="Phobius"/>
    </source>
</evidence>
<dbReference type="InterPro" id="IPR014010">
    <property type="entry name" value="REJ_dom"/>
</dbReference>
<dbReference type="Gene3D" id="2.60.60.20">
    <property type="entry name" value="PLAT/LH2 domain"/>
    <property type="match status" value="1"/>
</dbReference>
<keyword evidence="9 14" id="KW-0472">Membrane</keyword>
<keyword evidence="6" id="KW-0677">Repeat</keyword>
<dbReference type="InterPro" id="IPR001024">
    <property type="entry name" value="PLAT/LH2_dom"/>
</dbReference>
<dbReference type="PROSITE" id="PS50093">
    <property type="entry name" value="PKD"/>
    <property type="match status" value="2"/>
</dbReference>
<feature type="region of interest" description="Disordered" evidence="13">
    <location>
        <begin position="3093"/>
        <end position="3113"/>
    </location>
</feature>
<protein>
    <submittedName>
        <fullName evidence="20">Uncharacterized protein</fullName>
    </submittedName>
</protein>
<evidence type="ECO:0000256" key="10">
    <source>
        <dbReference type="ARBA" id="ARBA00023157"/>
    </source>
</evidence>
<dbReference type="InterPro" id="IPR000203">
    <property type="entry name" value="GPS"/>
</dbReference>
<keyword evidence="21" id="KW-1185">Reference proteome</keyword>
<dbReference type="EMBL" id="CALNXI010000138">
    <property type="protein sequence ID" value="CAH3020151.1"/>
    <property type="molecule type" value="Genomic_DNA"/>
</dbReference>
<feature type="chain" id="PRO_5045241661" evidence="15">
    <location>
        <begin position="34"/>
        <end position="3169"/>
    </location>
</feature>
<feature type="domain" description="REJ" evidence="19">
    <location>
        <begin position="1032"/>
        <end position="1608"/>
    </location>
</feature>
<feature type="transmembrane region" description="Helical" evidence="14">
    <location>
        <begin position="2452"/>
        <end position="2473"/>
    </location>
</feature>
<comment type="similarity">
    <text evidence="3">Belongs to the polycystin family.</text>
</comment>
<keyword evidence="5 14" id="KW-0812">Transmembrane</keyword>
<dbReference type="InterPro" id="IPR013783">
    <property type="entry name" value="Ig-like_fold"/>
</dbReference>
<proteinExistence type="inferred from homology"/>
<dbReference type="PROSITE" id="PS50095">
    <property type="entry name" value="PLAT"/>
    <property type="match status" value="1"/>
</dbReference>
<feature type="transmembrane region" description="Helical" evidence="14">
    <location>
        <begin position="2734"/>
        <end position="2753"/>
    </location>
</feature>
<feature type="transmembrane region" description="Helical" evidence="14">
    <location>
        <begin position="1940"/>
        <end position="1961"/>
    </location>
</feature>
<feature type="transmembrane region" description="Helical" evidence="14">
    <location>
        <begin position="2817"/>
        <end position="2838"/>
    </location>
</feature>
<dbReference type="PRINTS" id="PR00500">
    <property type="entry name" value="POLYCYSTIN1"/>
</dbReference>
<dbReference type="InterPro" id="IPR036392">
    <property type="entry name" value="PLAT/LH2_dom_sf"/>
</dbReference>
<dbReference type="InterPro" id="IPR046791">
    <property type="entry name" value="Polycystin_dom"/>
</dbReference>
<dbReference type="InterPro" id="IPR000601">
    <property type="entry name" value="PKD_dom"/>
</dbReference>
<evidence type="ECO:0000256" key="8">
    <source>
        <dbReference type="ARBA" id="ARBA00023069"/>
    </source>
</evidence>
<dbReference type="Pfam" id="PF08016">
    <property type="entry name" value="PKD_channel"/>
    <property type="match status" value="1"/>
</dbReference>
<feature type="transmembrane region" description="Helical" evidence="14">
    <location>
        <begin position="2147"/>
        <end position="2167"/>
    </location>
</feature>
<comment type="caution">
    <text evidence="12">Lacks conserved residue(s) required for the propagation of feature annotation.</text>
</comment>
<feature type="domain" description="GAIN-B" evidence="18">
    <location>
        <begin position="1758"/>
        <end position="1923"/>
    </location>
</feature>
<keyword evidence="10" id="KW-1015">Disulfide bond</keyword>
<evidence type="ECO:0000313" key="20">
    <source>
        <dbReference type="EMBL" id="CAH3020151.1"/>
    </source>
</evidence>
<comment type="subcellular location">
    <subcellularLocation>
        <location evidence="2">Cell membrane</location>
        <topology evidence="2">Multi-pass membrane protein</topology>
    </subcellularLocation>
    <subcellularLocation>
        <location evidence="1">Cell projection</location>
        <location evidence="1">Cilium</location>
    </subcellularLocation>
</comment>
<evidence type="ECO:0000256" key="3">
    <source>
        <dbReference type="ARBA" id="ARBA00007200"/>
    </source>
</evidence>
<organism evidence="20 21">
    <name type="scientific">Porites evermanni</name>
    <dbReference type="NCBI Taxonomy" id="104178"/>
    <lineage>
        <taxon>Eukaryota</taxon>
        <taxon>Metazoa</taxon>
        <taxon>Cnidaria</taxon>
        <taxon>Anthozoa</taxon>
        <taxon>Hexacorallia</taxon>
        <taxon>Scleractinia</taxon>
        <taxon>Fungiina</taxon>
        <taxon>Poritidae</taxon>
        <taxon>Porites</taxon>
    </lineage>
</organism>
<dbReference type="InterPro" id="IPR057244">
    <property type="entry name" value="GAIN_B"/>
</dbReference>
<feature type="non-terminal residue" evidence="20">
    <location>
        <position position="3169"/>
    </location>
</feature>
<feature type="domain" description="PKD" evidence="16">
    <location>
        <begin position="300"/>
        <end position="334"/>
    </location>
</feature>
<evidence type="ECO:0000259" key="17">
    <source>
        <dbReference type="PROSITE" id="PS50095"/>
    </source>
</evidence>
<feature type="domain" description="PKD" evidence="16">
    <location>
        <begin position="558"/>
        <end position="630"/>
    </location>
</feature>
<dbReference type="InterPro" id="IPR022409">
    <property type="entry name" value="PKD/Chitinase_dom"/>
</dbReference>
<dbReference type="InterPro" id="IPR013320">
    <property type="entry name" value="ConA-like_dom_sf"/>
</dbReference>
<name>A0ABN8LST1_9CNID</name>
<dbReference type="InterPro" id="IPR002859">
    <property type="entry name" value="PKD/REJ-like"/>
</dbReference>
<keyword evidence="15" id="KW-0732">Signal</keyword>
<evidence type="ECO:0000256" key="12">
    <source>
        <dbReference type="PROSITE-ProRule" id="PRU00152"/>
    </source>
</evidence>
<dbReference type="PANTHER" id="PTHR46730">
    <property type="entry name" value="POLYCYSTIN-1"/>
    <property type="match status" value="1"/>
</dbReference>
<feature type="compositionally biased region" description="Polar residues" evidence="13">
    <location>
        <begin position="2222"/>
        <end position="2238"/>
    </location>
</feature>
<dbReference type="SUPFAM" id="SSF49899">
    <property type="entry name" value="Concanavalin A-like lectins/glucanases"/>
    <property type="match status" value="1"/>
</dbReference>
<evidence type="ECO:0000256" key="13">
    <source>
        <dbReference type="SAM" id="MobiDB-lite"/>
    </source>
</evidence>
<feature type="transmembrane region" description="Helical" evidence="14">
    <location>
        <begin position="2850"/>
        <end position="2872"/>
    </location>
</feature>
<evidence type="ECO:0000256" key="7">
    <source>
        <dbReference type="ARBA" id="ARBA00022989"/>
    </source>
</evidence>
<dbReference type="InterPro" id="IPR035986">
    <property type="entry name" value="PKD_dom_sf"/>
</dbReference>
<feature type="transmembrane region" description="Helical" evidence="14">
    <location>
        <begin position="2187"/>
        <end position="2211"/>
    </location>
</feature>
<evidence type="ECO:0000256" key="2">
    <source>
        <dbReference type="ARBA" id="ARBA00004651"/>
    </source>
</evidence>
<dbReference type="Pfam" id="PF01477">
    <property type="entry name" value="PLAT"/>
    <property type="match status" value="1"/>
</dbReference>
<keyword evidence="7 14" id="KW-1133">Transmembrane helix</keyword>
<feature type="transmembrane region" description="Helical" evidence="14">
    <location>
        <begin position="2330"/>
        <end position="2355"/>
    </location>
</feature>
<evidence type="ECO:0000259" key="16">
    <source>
        <dbReference type="PROSITE" id="PS50093"/>
    </source>
</evidence>
<gene>
    <name evidence="20" type="ORF">PEVE_00005899</name>
</gene>
<feature type="region of interest" description="Disordered" evidence="13">
    <location>
        <begin position="2222"/>
        <end position="2245"/>
    </location>
</feature>
<dbReference type="Pfam" id="PF01825">
    <property type="entry name" value="GPS"/>
    <property type="match status" value="1"/>
</dbReference>
<feature type="domain" description="PLAT" evidence="17">
    <location>
        <begin position="1984"/>
        <end position="2101"/>
    </location>
</feature>
<evidence type="ECO:0000256" key="11">
    <source>
        <dbReference type="ARBA" id="ARBA00023273"/>
    </source>
</evidence>
<dbReference type="InterPro" id="IPR000434">
    <property type="entry name" value="PC1"/>
</dbReference>
<dbReference type="InterPro" id="IPR046338">
    <property type="entry name" value="GAIN_dom_sf"/>
</dbReference>
<dbReference type="SUPFAM" id="SSF49299">
    <property type="entry name" value="PKD domain"/>
    <property type="match status" value="5"/>
</dbReference>
<evidence type="ECO:0000256" key="5">
    <source>
        <dbReference type="ARBA" id="ARBA00022692"/>
    </source>
</evidence>
<dbReference type="Gene3D" id="2.60.120.200">
    <property type="match status" value="1"/>
</dbReference>
<dbReference type="Pfam" id="PF20519">
    <property type="entry name" value="Polycystin_dom"/>
    <property type="match status" value="1"/>
</dbReference>
<dbReference type="SMART" id="SM00303">
    <property type="entry name" value="GPS"/>
    <property type="match status" value="1"/>
</dbReference>
<evidence type="ECO:0000259" key="19">
    <source>
        <dbReference type="PROSITE" id="PS51111"/>
    </source>
</evidence>
<dbReference type="PANTHER" id="PTHR46730:SF1">
    <property type="entry name" value="PLAT DOMAIN-CONTAINING PROTEIN"/>
    <property type="match status" value="1"/>
</dbReference>